<dbReference type="RefSeq" id="WP_136961202.1">
    <property type="nucleotide sequence ID" value="NZ_CP039690.1"/>
</dbReference>
<evidence type="ECO:0000256" key="1">
    <source>
        <dbReference type="SAM" id="MobiDB-lite"/>
    </source>
</evidence>
<sequence>MRCALPNRTLFLGLIAAGALAVAVPANANEICQSEFQPLLQSHQQVMQQTQAAMPRGRPTNFDQARANAQRACTALGNAQTSFERLKKWVTDNGDFCRLPDTMINDVSTGLTNVIRNRRQACQGVATLDRQRRQAEAGGANPFAPQAGRRPQLDLRTPGAL</sequence>
<feature type="chain" id="PRO_5020831604" description="UrcA family protein" evidence="2">
    <location>
        <begin position="29"/>
        <end position="161"/>
    </location>
</feature>
<keyword evidence="2" id="KW-0732">Signal</keyword>
<reference evidence="3 4" key="1">
    <citation type="submission" date="2019-04" db="EMBL/GenBank/DDBJ databases">
        <title>Phreatobacter aquaticus sp. nov.</title>
        <authorList>
            <person name="Choi A."/>
        </authorList>
    </citation>
    <scope>NUCLEOTIDE SEQUENCE [LARGE SCALE GENOMIC DNA]</scope>
    <source>
        <strain evidence="3 4">KCTC 52518</strain>
    </source>
</reference>
<gene>
    <name evidence="3" type="ORF">E8M01_16980</name>
</gene>
<evidence type="ECO:0000256" key="2">
    <source>
        <dbReference type="SAM" id="SignalP"/>
    </source>
</evidence>
<protein>
    <recommendedName>
        <fullName evidence="5">UrcA family protein</fullName>
    </recommendedName>
</protein>
<keyword evidence="4" id="KW-1185">Reference proteome</keyword>
<proteinExistence type="predicted"/>
<feature type="signal peptide" evidence="2">
    <location>
        <begin position="1"/>
        <end position="28"/>
    </location>
</feature>
<name>A0A4D7B802_9HYPH</name>
<accession>A0A4D7B802</accession>
<evidence type="ECO:0008006" key="5">
    <source>
        <dbReference type="Google" id="ProtNLM"/>
    </source>
</evidence>
<evidence type="ECO:0000313" key="4">
    <source>
        <dbReference type="Proteomes" id="UP000298781"/>
    </source>
</evidence>
<dbReference type="EMBL" id="CP039690">
    <property type="protein sequence ID" value="QCI65756.1"/>
    <property type="molecule type" value="Genomic_DNA"/>
</dbReference>
<feature type="region of interest" description="Disordered" evidence="1">
    <location>
        <begin position="129"/>
        <end position="161"/>
    </location>
</feature>
<dbReference type="KEGG" id="pstg:E8M01_16980"/>
<dbReference type="Proteomes" id="UP000298781">
    <property type="component" value="Chromosome"/>
</dbReference>
<evidence type="ECO:0000313" key="3">
    <source>
        <dbReference type="EMBL" id="QCI65756.1"/>
    </source>
</evidence>
<dbReference type="AlphaFoldDB" id="A0A4D7B802"/>
<dbReference type="OrthoDB" id="8480300at2"/>
<organism evidence="3 4">
    <name type="scientific">Phreatobacter stygius</name>
    <dbReference type="NCBI Taxonomy" id="1940610"/>
    <lineage>
        <taxon>Bacteria</taxon>
        <taxon>Pseudomonadati</taxon>
        <taxon>Pseudomonadota</taxon>
        <taxon>Alphaproteobacteria</taxon>
        <taxon>Hyphomicrobiales</taxon>
        <taxon>Phreatobacteraceae</taxon>
        <taxon>Phreatobacter</taxon>
    </lineage>
</organism>